<sequence length="60" mass="6958">MQHAIIGERDTVVVRHVVLQCTTAFQLQIGKSLRAFHHMTDGHHLFSLVECYSLKYFCLQ</sequence>
<reference evidence="1" key="2">
    <citation type="journal article" date="2015" name="Fish Shellfish Immunol.">
        <title>Early steps in the European eel (Anguilla anguilla)-Vibrio vulnificus interaction in the gills: Role of the RtxA13 toxin.</title>
        <authorList>
            <person name="Callol A."/>
            <person name="Pajuelo D."/>
            <person name="Ebbesson L."/>
            <person name="Teles M."/>
            <person name="MacKenzie S."/>
            <person name="Amaro C."/>
        </authorList>
    </citation>
    <scope>NUCLEOTIDE SEQUENCE</scope>
</reference>
<protein>
    <submittedName>
        <fullName evidence="1">Uncharacterized protein</fullName>
    </submittedName>
</protein>
<accession>A0A0E9WYN2</accession>
<name>A0A0E9WYN2_ANGAN</name>
<evidence type="ECO:0000313" key="1">
    <source>
        <dbReference type="EMBL" id="JAH95291.1"/>
    </source>
</evidence>
<proteinExistence type="predicted"/>
<organism evidence="1">
    <name type="scientific">Anguilla anguilla</name>
    <name type="common">European freshwater eel</name>
    <name type="synonym">Muraena anguilla</name>
    <dbReference type="NCBI Taxonomy" id="7936"/>
    <lineage>
        <taxon>Eukaryota</taxon>
        <taxon>Metazoa</taxon>
        <taxon>Chordata</taxon>
        <taxon>Craniata</taxon>
        <taxon>Vertebrata</taxon>
        <taxon>Euteleostomi</taxon>
        <taxon>Actinopterygii</taxon>
        <taxon>Neopterygii</taxon>
        <taxon>Teleostei</taxon>
        <taxon>Anguilliformes</taxon>
        <taxon>Anguillidae</taxon>
        <taxon>Anguilla</taxon>
    </lineage>
</organism>
<dbReference type="EMBL" id="GBXM01013286">
    <property type="protein sequence ID" value="JAH95291.1"/>
    <property type="molecule type" value="Transcribed_RNA"/>
</dbReference>
<reference evidence="1" key="1">
    <citation type="submission" date="2014-11" db="EMBL/GenBank/DDBJ databases">
        <authorList>
            <person name="Amaro Gonzalez C."/>
        </authorList>
    </citation>
    <scope>NUCLEOTIDE SEQUENCE</scope>
</reference>
<dbReference type="AlphaFoldDB" id="A0A0E9WYN2"/>